<dbReference type="SMART" id="SM00398">
    <property type="entry name" value="HMG"/>
    <property type="match status" value="1"/>
</dbReference>
<feature type="compositionally biased region" description="Polar residues" evidence="2">
    <location>
        <begin position="79"/>
        <end position="89"/>
    </location>
</feature>
<evidence type="ECO:0000313" key="5">
    <source>
        <dbReference type="Proteomes" id="UP001221142"/>
    </source>
</evidence>
<dbReference type="GO" id="GO:0003677">
    <property type="term" value="F:DNA binding"/>
    <property type="evidence" value="ECO:0007669"/>
    <property type="project" value="UniProtKB-UniRule"/>
</dbReference>
<keyword evidence="1" id="KW-0539">Nucleus</keyword>
<name>A0AAD7BZ22_9AGAR</name>
<dbReference type="InterPro" id="IPR036910">
    <property type="entry name" value="HMG_box_dom_sf"/>
</dbReference>
<feature type="domain" description="HMG box" evidence="3">
    <location>
        <begin position="7"/>
        <end position="62"/>
    </location>
</feature>
<organism evidence="4 5">
    <name type="scientific">Roridomyces roridus</name>
    <dbReference type="NCBI Taxonomy" id="1738132"/>
    <lineage>
        <taxon>Eukaryota</taxon>
        <taxon>Fungi</taxon>
        <taxon>Dikarya</taxon>
        <taxon>Basidiomycota</taxon>
        <taxon>Agaricomycotina</taxon>
        <taxon>Agaricomycetes</taxon>
        <taxon>Agaricomycetidae</taxon>
        <taxon>Agaricales</taxon>
        <taxon>Marasmiineae</taxon>
        <taxon>Mycenaceae</taxon>
        <taxon>Roridomyces</taxon>
    </lineage>
</organism>
<feature type="region of interest" description="Disordered" evidence="2">
    <location>
        <begin position="63"/>
        <end position="109"/>
    </location>
</feature>
<dbReference type="SUPFAM" id="SSF47095">
    <property type="entry name" value="HMG-box"/>
    <property type="match status" value="1"/>
</dbReference>
<dbReference type="EMBL" id="JARKIF010000007">
    <property type="protein sequence ID" value="KAJ7634653.1"/>
    <property type="molecule type" value="Genomic_DNA"/>
</dbReference>
<accession>A0AAD7BZ22</accession>
<comment type="caution">
    <text evidence="4">The sequence shown here is derived from an EMBL/GenBank/DDBJ whole genome shotgun (WGS) entry which is preliminary data.</text>
</comment>
<dbReference type="InterPro" id="IPR009071">
    <property type="entry name" value="HMG_box_dom"/>
</dbReference>
<protein>
    <recommendedName>
        <fullName evidence="3">HMG box domain-containing protein</fullName>
    </recommendedName>
</protein>
<reference evidence="4" key="1">
    <citation type="submission" date="2023-03" db="EMBL/GenBank/DDBJ databases">
        <title>Massive genome expansion in bonnet fungi (Mycena s.s.) driven by repeated elements and novel gene families across ecological guilds.</title>
        <authorList>
            <consortium name="Lawrence Berkeley National Laboratory"/>
            <person name="Harder C.B."/>
            <person name="Miyauchi S."/>
            <person name="Viragh M."/>
            <person name="Kuo A."/>
            <person name="Thoen E."/>
            <person name="Andreopoulos B."/>
            <person name="Lu D."/>
            <person name="Skrede I."/>
            <person name="Drula E."/>
            <person name="Henrissat B."/>
            <person name="Morin E."/>
            <person name="Kohler A."/>
            <person name="Barry K."/>
            <person name="LaButti K."/>
            <person name="Morin E."/>
            <person name="Salamov A."/>
            <person name="Lipzen A."/>
            <person name="Mereny Z."/>
            <person name="Hegedus B."/>
            <person name="Baldrian P."/>
            <person name="Stursova M."/>
            <person name="Weitz H."/>
            <person name="Taylor A."/>
            <person name="Grigoriev I.V."/>
            <person name="Nagy L.G."/>
            <person name="Martin F."/>
            <person name="Kauserud H."/>
        </authorList>
    </citation>
    <scope>NUCLEOTIDE SEQUENCE</scope>
    <source>
        <strain evidence="4">9284</strain>
    </source>
</reference>
<sequence>MPMHQQPSRLPNAFICYRSDLAKQVDPGMKQNDLSKIAGKKWRALPPHEQQPYRQMAKDIKKFGVTSTPRPAPRAPSKKMQSIPVQSSVRKSRMYQAATKPPAIKAEPKIPMRVEAPQSFRSVGLGTSVSEPVPAPQPFPESSHSSGPESIPDPCGLDVDLCIEAAQDRYQLQRGRIHVDFEREVVELFNSSIMEELSLSEEELAQRFLNLPEAE</sequence>
<keyword evidence="5" id="KW-1185">Reference proteome</keyword>
<dbReference type="PROSITE" id="PS50118">
    <property type="entry name" value="HMG_BOX_2"/>
    <property type="match status" value="1"/>
</dbReference>
<evidence type="ECO:0000313" key="4">
    <source>
        <dbReference type="EMBL" id="KAJ7634653.1"/>
    </source>
</evidence>
<feature type="DNA-binding region" description="HMG box" evidence="1">
    <location>
        <begin position="7"/>
        <end position="62"/>
    </location>
</feature>
<evidence type="ECO:0000256" key="1">
    <source>
        <dbReference type="PROSITE-ProRule" id="PRU00267"/>
    </source>
</evidence>
<dbReference type="AlphaFoldDB" id="A0AAD7BZ22"/>
<evidence type="ECO:0000259" key="3">
    <source>
        <dbReference type="PROSITE" id="PS50118"/>
    </source>
</evidence>
<dbReference type="GO" id="GO:0005634">
    <property type="term" value="C:nucleus"/>
    <property type="evidence" value="ECO:0007669"/>
    <property type="project" value="UniProtKB-UniRule"/>
</dbReference>
<dbReference type="Proteomes" id="UP001221142">
    <property type="component" value="Unassembled WGS sequence"/>
</dbReference>
<feature type="region of interest" description="Disordered" evidence="2">
    <location>
        <begin position="124"/>
        <end position="153"/>
    </location>
</feature>
<proteinExistence type="predicted"/>
<dbReference type="Gene3D" id="1.10.30.10">
    <property type="entry name" value="High mobility group box domain"/>
    <property type="match status" value="1"/>
</dbReference>
<gene>
    <name evidence="4" type="ORF">FB45DRAFT_471176</name>
</gene>
<evidence type="ECO:0000256" key="2">
    <source>
        <dbReference type="SAM" id="MobiDB-lite"/>
    </source>
</evidence>
<keyword evidence="1" id="KW-0238">DNA-binding</keyword>
<dbReference type="Pfam" id="PF00505">
    <property type="entry name" value="HMG_box"/>
    <property type="match status" value="1"/>
</dbReference>